<protein>
    <recommendedName>
        <fullName evidence="1">protein-tyrosine-phosphatase</fullName>
        <ecNumber evidence="1">3.1.3.48</ecNumber>
    </recommendedName>
</protein>
<proteinExistence type="predicted"/>
<keyword evidence="3" id="KW-0904">Protein phosphatase</keyword>
<dbReference type="AlphaFoldDB" id="A0A812CQV0"/>
<dbReference type="GO" id="GO:0019901">
    <property type="term" value="F:protein kinase binding"/>
    <property type="evidence" value="ECO:0007669"/>
    <property type="project" value="TreeGrafter"/>
</dbReference>
<dbReference type="EC" id="3.1.3.48" evidence="1"/>
<dbReference type="OrthoDB" id="6161782at2759"/>
<dbReference type="GO" id="GO:0004725">
    <property type="term" value="F:protein tyrosine phosphatase activity"/>
    <property type="evidence" value="ECO:0007669"/>
    <property type="project" value="UniProtKB-EC"/>
</dbReference>
<dbReference type="InterPro" id="IPR000242">
    <property type="entry name" value="PTP_cat"/>
</dbReference>
<evidence type="ECO:0000313" key="7">
    <source>
        <dbReference type="Proteomes" id="UP000597762"/>
    </source>
</evidence>
<dbReference type="InterPro" id="IPR029021">
    <property type="entry name" value="Prot-tyrosine_phosphatase-like"/>
</dbReference>
<evidence type="ECO:0000256" key="4">
    <source>
        <dbReference type="SAM" id="Phobius"/>
    </source>
</evidence>
<keyword evidence="4" id="KW-1133">Transmembrane helix</keyword>
<evidence type="ECO:0000256" key="3">
    <source>
        <dbReference type="ARBA" id="ARBA00022912"/>
    </source>
</evidence>
<dbReference type="Gene3D" id="3.90.190.10">
    <property type="entry name" value="Protein tyrosine phosphatase superfamily"/>
    <property type="match status" value="1"/>
</dbReference>
<name>A0A812CQV0_ACAPH</name>
<dbReference type="PANTHER" id="PTHR46198">
    <property type="entry name" value="PROTEIN-TYROSINE-PHOSPHATASE"/>
    <property type="match status" value="1"/>
</dbReference>
<evidence type="ECO:0000256" key="1">
    <source>
        <dbReference type="ARBA" id="ARBA00013064"/>
    </source>
</evidence>
<evidence type="ECO:0000256" key="2">
    <source>
        <dbReference type="ARBA" id="ARBA00022801"/>
    </source>
</evidence>
<dbReference type="Pfam" id="PF00102">
    <property type="entry name" value="Y_phosphatase"/>
    <property type="match status" value="1"/>
</dbReference>
<dbReference type="EMBL" id="CAHIKZ030001879">
    <property type="protein sequence ID" value="CAE1276380.1"/>
    <property type="molecule type" value="Genomic_DNA"/>
</dbReference>
<feature type="domain" description="Tyrosine-protein phosphatase" evidence="5">
    <location>
        <begin position="123"/>
        <end position="179"/>
    </location>
</feature>
<keyword evidence="4" id="KW-0812">Transmembrane</keyword>
<dbReference type="GO" id="GO:0005886">
    <property type="term" value="C:plasma membrane"/>
    <property type="evidence" value="ECO:0007669"/>
    <property type="project" value="TreeGrafter"/>
</dbReference>
<dbReference type="PANTHER" id="PTHR46198:SF4">
    <property type="entry name" value="PROTEIN-TYROSINE-PHOSPHATASE"/>
    <property type="match status" value="1"/>
</dbReference>
<keyword evidence="7" id="KW-1185">Reference proteome</keyword>
<dbReference type="PROSITE" id="PS50055">
    <property type="entry name" value="TYR_PHOSPHATASE_PTP"/>
    <property type="match status" value="1"/>
</dbReference>
<feature type="transmembrane region" description="Helical" evidence="4">
    <location>
        <begin position="6"/>
        <end position="29"/>
    </location>
</feature>
<dbReference type="SUPFAM" id="SSF52799">
    <property type="entry name" value="(Phosphotyrosine protein) phosphatases II"/>
    <property type="match status" value="1"/>
</dbReference>
<dbReference type="GO" id="GO:0005829">
    <property type="term" value="C:cytosol"/>
    <property type="evidence" value="ECO:0007669"/>
    <property type="project" value="TreeGrafter"/>
</dbReference>
<dbReference type="GO" id="GO:0030054">
    <property type="term" value="C:cell junction"/>
    <property type="evidence" value="ECO:0007669"/>
    <property type="project" value="TreeGrafter"/>
</dbReference>
<organism evidence="6 7">
    <name type="scientific">Acanthosepion pharaonis</name>
    <name type="common">Pharaoh cuttlefish</name>
    <name type="synonym">Sepia pharaonis</name>
    <dbReference type="NCBI Taxonomy" id="158019"/>
    <lineage>
        <taxon>Eukaryota</taxon>
        <taxon>Metazoa</taxon>
        <taxon>Spiralia</taxon>
        <taxon>Lophotrochozoa</taxon>
        <taxon>Mollusca</taxon>
        <taxon>Cephalopoda</taxon>
        <taxon>Coleoidea</taxon>
        <taxon>Decapodiformes</taxon>
        <taxon>Sepiida</taxon>
        <taxon>Sepiina</taxon>
        <taxon>Sepiidae</taxon>
        <taxon>Acanthosepion</taxon>
    </lineage>
</organism>
<keyword evidence="4" id="KW-0472">Membrane</keyword>
<reference evidence="6" key="1">
    <citation type="submission" date="2021-01" db="EMBL/GenBank/DDBJ databases">
        <authorList>
            <person name="Li R."/>
            <person name="Bekaert M."/>
        </authorList>
    </citation>
    <scope>NUCLEOTIDE SEQUENCE</scope>
    <source>
        <strain evidence="6">Farmed</strain>
    </source>
</reference>
<dbReference type="Proteomes" id="UP000597762">
    <property type="component" value="Unassembled WGS sequence"/>
</dbReference>
<keyword evidence="2" id="KW-0378">Hydrolase</keyword>
<comment type="caution">
    <text evidence="6">The sequence shown here is derived from an EMBL/GenBank/DDBJ whole genome shotgun (WGS) entry which is preliminary data.</text>
</comment>
<dbReference type="InterPro" id="IPR008356">
    <property type="entry name" value="Tyr_Pase_KIM-con"/>
</dbReference>
<gene>
    <name evidence="6" type="ORF">SPHA_39973</name>
</gene>
<sequence>MDTGVAIAIALATIGGLCCLALLVLQIIVHRRRCQKLHMYMPSRKLSLASLDSIALANMSRSRPCSGLYNAGMDPSDHAELSHPLDYQGLKNMCSDIERIYDEFQLLPNVTPKHSDLPMGVEEKNRFIDVLPTPETRVKLKTIPGEENSDYINANFISHKHSFFSLSSPPSQIIKIVTI</sequence>
<evidence type="ECO:0000259" key="5">
    <source>
        <dbReference type="PROSITE" id="PS50055"/>
    </source>
</evidence>
<dbReference type="GO" id="GO:0007165">
    <property type="term" value="P:signal transduction"/>
    <property type="evidence" value="ECO:0007669"/>
    <property type="project" value="TreeGrafter"/>
</dbReference>
<accession>A0A812CQV0</accession>
<evidence type="ECO:0000313" key="6">
    <source>
        <dbReference type="EMBL" id="CAE1276380.1"/>
    </source>
</evidence>